<keyword evidence="3" id="KW-0418">Kinase</keyword>
<dbReference type="InterPro" id="IPR011009">
    <property type="entry name" value="Kinase-like_dom_sf"/>
</dbReference>
<dbReference type="PANTHER" id="PTHR11042">
    <property type="entry name" value="EUKARYOTIC TRANSLATION INITIATION FACTOR 2-ALPHA KINASE EIF2-ALPHA KINASE -RELATED"/>
    <property type="match status" value="1"/>
</dbReference>
<name>A0AAV2HJ41_LYMST</name>
<dbReference type="SUPFAM" id="SSF56112">
    <property type="entry name" value="Protein kinase-like (PK-like)"/>
    <property type="match status" value="1"/>
</dbReference>
<reference evidence="7 8" key="1">
    <citation type="submission" date="2024-04" db="EMBL/GenBank/DDBJ databases">
        <authorList>
            <consortium name="Genoscope - CEA"/>
            <person name="William W."/>
        </authorList>
    </citation>
    <scope>NUCLEOTIDE SEQUENCE [LARGE SCALE GENOMIC DNA]</scope>
</reference>
<keyword evidence="4 5" id="KW-0067">ATP-binding</keyword>
<feature type="non-terminal residue" evidence="7">
    <location>
        <position position="138"/>
    </location>
</feature>
<accession>A0AAV2HJ41</accession>
<comment type="caution">
    <text evidence="7">The sequence shown here is derived from an EMBL/GenBank/DDBJ whole genome shotgun (WGS) entry which is preliminary data.</text>
</comment>
<dbReference type="GO" id="GO:0004694">
    <property type="term" value="F:eukaryotic translation initiation factor 2alpha kinase activity"/>
    <property type="evidence" value="ECO:0007669"/>
    <property type="project" value="TreeGrafter"/>
</dbReference>
<dbReference type="EMBL" id="CAXITT010000104">
    <property type="protein sequence ID" value="CAL1532057.1"/>
    <property type="molecule type" value="Genomic_DNA"/>
</dbReference>
<dbReference type="AlphaFoldDB" id="A0AAV2HJ41"/>
<evidence type="ECO:0000313" key="7">
    <source>
        <dbReference type="EMBL" id="CAL1532057.1"/>
    </source>
</evidence>
<proteinExistence type="predicted"/>
<keyword evidence="1" id="KW-0808">Transferase</keyword>
<feature type="domain" description="Protein kinase" evidence="6">
    <location>
        <begin position="60"/>
        <end position="138"/>
    </location>
</feature>
<sequence length="138" mass="16175">EHRFLKETVPLIPDLNEQLQIQPLIPDLEMPNQNCAIQDAMKQKHSSGVSNSLSRFETDYEQVNKLGAGGFGEVFKVKHILDGECYAVKRIILDPNSKDYKKIMREVKMLSRLKHDYVVRYFFSWIEYTNEQITPENR</sequence>
<dbReference type="PROSITE" id="PS50011">
    <property type="entry name" value="PROTEIN_KINASE_DOM"/>
    <property type="match status" value="1"/>
</dbReference>
<feature type="non-terminal residue" evidence="7">
    <location>
        <position position="1"/>
    </location>
</feature>
<evidence type="ECO:0000256" key="4">
    <source>
        <dbReference type="ARBA" id="ARBA00022840"/>
    </source>
</evidence>
<evidence type="ECO:0000256" key="3">
    <source>
        <dbReference type="ARBA" id="ARBA00022777"/>
    </source>
</evidence>
<dbReference type="Gene3D" id="3.30.200.20">
    <property type="entry name" value="Phosphorylase Kinase, domain 1"/>
    <property type="match status" value="1"/>
</dbReference>
<keyword evidence="8" id="KW-1185">Reference proteome</keyword>
<organism evidence="7 8">
    <name type="scientific">Lymnaea stagnalis</name>
    <name type="common">Great pond snail</name>
    <name type="synonym">Helix stagnalis</name>
    <dbReference type="NCBI Taxonomy" id="6523"/>
    <lineage>
        <taxon>Eukaryota</taxon>
        <taxon>Metazoa</taxon>
        <taxon>Spiralia</taxon>
        <taxon>Lophotrochozoa</taxon>
        <taxon>Mollusca</taxon>
        <taxon>Gastropoda</taxon>
        <taxon>Heterobranchia</taxon>
        <taxon>Euthyneura</taxon>
        <taxon>Panpulmonata</taxon>
        <taxon>Hygrophila</taxon>
        <taxon>Lymnaeoidea</taxon>
        <taxon>Lymnaeidae</taxon>
        <taxon>Lymnaea</taxon>
    </lineage>
</organism>
<evidence type="ECO:0000256" key="5">
    <source>
        <dbReference type="PROSITE-ProRule" id="PRU10141"/>
    </source>
</evidence>
<dbReference type="GO" id="GO:0005634">
    <property type="term" value="C:nucleus"/>
    <property type="evidence" value="ECO:0007669"/>
    <property type="project" value="TreeGrafter"/>
</dbReference>
<dbReference type="InterPro" id="IPR000719">
    <property type="entry name" value="Prot_kinase_dom"/>
</dbReference>
<evidence type="ECO:0000256" key="1">
    <source>
        <dbReference type="ARBA" id="ARBA00022679"/>
    </source>
</evidence>
<evidence type="ECO:0000259" key="6">
    <source>
        <dbReference type="PROSITE" id="PS50011"/>
    </source>
</evidence>
<dbReference type="PROSITE" id="PS00107">
    <property type="entry name" value="PROTEIN_KINASE_ATP"/>
    <property type="match status" value="1"/>
</dbReference>
<dbReference type="Pfam" id="PF00069">
    <property type="entry name" value="Pkinase"/>
    <property type="match status" value="1"/>
</dbReference>
<keyword evidence="2 5" id="KW-0547">Nucleotide-binding</keyword>
<dbReference type="InterPro" id="IPR050339">
    <property type="entry name" value="CC_SR_Kinase"/>
</dbReference>
<protein>
    <recommendedName>
        <fullName evidence="6">Protein kinase domain-containing protein</fullName>
    </recommendedName>
</protein>
<dbReference type="GO" id="GO:0005524">
    <property type="term" value="F:ATP binding"/>
    <property type="evidence" value="ECO:0007669"/>
    <property type="project" value="UniProtKB-UniRule"/>
</dbReference>
<evidence type="ECO:0000256" key="2">
    <source>
        <dbReference type="ARBA" id="ARBA00022741"/>
    </source>
</evidence>
<dbReference type="PANTHER" id="PTHR11042:SF136">
    <property type="entry name" value="EIF-2-ALPHA KINASE GCN2"/>
    <property type="match status" value="1"/>
</dbReference>
<feature type="binding site" evidence="5">
    <location>
        <position position="89"/>
    </location>
    <ligand>
        <name>ATP</name>
        <dbReference type="ChEBI" id="CHEBI:30616"/>
    </ligand>
</feature>
<evidence type="ECO:0000313" key="8">
    <source>
        <dbReference type="Proteomes" id="UP001497497"/>
    </source>
</evidence>
<dbReference type="Proteomes" id="UP001497497">
    <property type="component" value="Unassembled WGS sequence"/>
</dbReference>
<dbReference type="GO" id="GO:0005829">
    <property type="term" value="C:cytosol"/>
    <property type="evidence" value="ECO:0007669"/>
    <property type="project" value="TreeGrafter"/>
</dbReference>
<dbReference type="InterPro" id="IPR017441">
    <property type="entry name" value="Protein_kinase_ATP_BS"/>
</dbReference>
<gene>
    <name evidence="7" type="ORF">GSLYS_00006136001</name>
</gene>